<reference evidence="7 8" key="1">
    <citation type="submission" date="2014-06" db="EMBL/GenBank/DDBJ databases">
        <title>Evolutionary Origins and Diversification of the Mycorrhizal Mutualists.</title>
        <authorList>
            <consortium name="DOE Joint Genome Institute"/>
            <consortium name="Mycorrhizal Genomics Consortium"/>
            <person name="Kohler A."/>
            <person name="Kuo A."/>
            <person name="Nagy L.G."/>
            <person name="Floudas D."/>
            <person name="Copeland A."/>
            <person name="Barry K.W."/>
            <person name="Cichocki N."/>
            <person name="Veneault-Fourrey C."/>
            <person name="LaButti K."/>
            <person name="Lindquist E.A."/>
            <person name="Lipzen A."/>
            <person name="Lundell T."/>
            <person name="Morin E."/>
            <person name="Murat C."/>
            <person name="Riley R."/>
            <person name="Ohm R."/>
            <person name="Sun H."/>
            <person name="Tunlid A."/>
            <person name="Henrissat B."/>
            <person name="Grigoriev I.V."/>
            <person name="Hibbett D.S."/>
            <person name="Martin F."/>
        </authorList>
    </citation>
    <scope>NUCLEOTIDE SEQUENCE [LARGE SCALE GENOMIC DNA]</scope>
    <source>
        <strain evidence="7 8">SS14</strain>
    </source>
</reference>
<dbReference type="Gene3D" id="3.40.50.10810">
    <property type="entry name" value="Tandem AAA-ATPase domain"/>
    <property type="match status" value="1"/>
</dbReference>
<dbReference type="FunFam" id="3.40.50.10810:FF:000020">
    <property type="entry name" value="DNA repair and recombination protein RAD54B"/>
    <property type="match status" value="1"/>
</dbReference>
<dbReference type="OrthoDB" id="413460at2759"/>
<evidence type="ECO:0008006" key="9">
    <source>
        <dbReference type="Google" id="ProtNLM"/>
    </source>
</evidence>
<name>A0A0C9U9T6_SPHS4</name>
<dbReference type="Gene3D" id="3.40.50.300">
    <property type="entry name" value="P-loop containing nucleotide triphosphate hydrolases"/>
    <property type="match status" value="1"/>
</dbReference>
<evidence type="ECO:0000259" key="6">
    <source>
        <dbReference type="PROSITE" id="PS51194"/>
    </source>
</evidence>
<dbReference type="PROSITE" id="PS51194">
    <property type="entry name" value="HELICASE_CTER"/>
    <property type="match status" value="1"/>
</dbReference>
<dbReference type="GO" id="GO:0005634">
    <property type="term" value="C:nucleus"/>
    <property type="evidence" value="ECO:0007669"/>
    <property type="project" value="TreeGrafter"/>
</dbReference>
<dbReference type="InterPro" id="IPR049730">
    <property type="entry name" value="SNF2/RAD54-like_C"/>
</dbReference>
<keyword evidence="8" id="KW-1185">Reference proteome</keyword>
<dbReference type="GO" id="GO:0016787">
    <property type="term" value="F:hydrolase activity"/>
    <property type="evidence" value="ECO:0007669"/>
    <property type="project" value="UniProtKB-KW"/>
</dbReference>
<feature type="region of interest" description="Disordered" evidence="4">
    <location>
        <begin position="1"/>
        <end position="35"/>
    </location>
</feature>
<dbReference type="Gene3D" id="1.20.120.850">
    <property type="entry name" value="SWI2/SNF2 ATPases, N-terminal domain"/>
    <property type="match status" value="1"/>
</dbReference>
<gene>
    <name evidence="7" type="ORF">M422DRAFT_780869</name>
</gene>
<evidence type="ECO:0000313" key="8">
    <source>
        <dbReference type="Proteomes" id="UP000054279"/>
    </source>
</evidence>
<dbReference type="GO" id="GO:0005524">
    <property type="term" value="F:ATP binding"/>
    <property type="evidence" value="ECO:0007669"/>
    <property type="project" value="InterPro"/>
</dbReference>
<feature type="domain" description="Helicase ATP-binding" evidence="5">
    <location>
        <begin position="377"/>
        <end position="548"/>
    </location>
</feature>
<proteinExistence type="predicted"/>
<dbReference type="PANTHER" id="PTHR45629:SF7">
    <property type="entry name" value="DNA EXCISION REPAIR PROTEIN ERCC-6-RELATED"/>
    <property type="match status" value="1"/>
</dbReference>
<dbReference type="InterPro" id="IPR001650">
    <property type="entry name" value="Helicase_C-like"/>
</dbReference>
<dbReference type="GO" id="GO:0000724">
    <property type="term" value="P:double-strand break repair via homologous recombination"/>
    <property type="evidence" value="ECO:0007669"/>
    <property type="project" value="TreeGrafter"/>
</dbReference>
<evidence type="ECO:0000256" key="4">
    <source>
        <dbReference type="SAM" id="MobiDB-lite"/>
    </source>
</evidence>
<dbReference type="HOGENOM" id="CLU_000315_10_1_1"/>
<keyword evidence="3" id="KW-0067">ATP-binding</keyword>
<dbReference type="CDD" id="cd18004">
    <property type="entry name" value="DEXHc_RAD54"/>
    <property type="match status" value="1"/>
</dbReference>
<evidence type="ECO:0000256" key="1">
    <source>
        <dbReference type="ARBA" id="ARBA00022741"/>
    </source>
</evidence>
<organism evidence="7 8">
    <name type="scientific">Sphaerobolus stellatus (strain SS14)</name>
    <dbReference type="NCBI Taxonomy" id="990650"/>
    <lineage>
        <taxon>Eukaryota</taxon>
        <taxon>Fungi</taxon>
        <taxon>Dikarya</taxon>
        <taxon>Basidiomycota</taxon>
        <taxon>Agaricomycotina</taxon>
        <taxon>Agaricomycetes</taxon>
        <taxon>Phallomycetidae</taxon>
        <taxon>Geastrales</taxon>
        <taxon>Sphaerobolaceae</taxon>
        <taxon>Sphaerobolus</taxon>
    </lineage>
</organism>
<dbReference type="CDD" id="cd18793">
    <property type="entry name" value="SF2_C_SNF"/>
    <property type="match status" value="1"/>
</dbReference>
<dbReference type="InterPro" id="IPR027417">
    <property type="entry name" value="P-loop_NTPase"/>
</dbReference>
<protein>
    <recommendedName>
        <fullName evidence="9">DNA repair and recombination protein RAD54B</fullName>
    </recommendedName>
</protein>
<keyword evidence="2" id="KW-0378">Hydrolase</keyword>
<dbReference type="SUPFAM" id="SSF52540">
    <property type="entry name" value="P-loop containing nucleoside triphosphate hydrolases"/>
    <property type="match status" value="2"/>
</dbReference>
<keyword evidence="1" id="KW-0547">Nucleotide-binding</keyword>
<dbReference type="InterPro" id="IPR014001">
    <property type="entry name" value="Helicase_ATP-bd"/>
</dbReference>
<dbReference type="GO" id="GO:0007131">
    <property type="term" value="P:reciprocal meiotic recombination"/>
    <property type="evidence" value="ECO:0007669"/>
    <property type="project" value="TreeGrafter"/>
</dbReference>
<dbReference type="InterPro" id="IPR038718">
    <property type="entry name" value="SNF2-like_sf"/>
</dbReference>
<dbReference type="Pfam" id="PF00176">
    <property type="entry name" value="SNF2-rel_dom"/>
    <property type="match status" value="1"/>
</dbReference>
<dbReference type="InterPro" id="IPR050496">
    <property type="entry name" value="SNF2_RAD54_helicase_repair"/>
</dbReference>
<dbReference type="Proteomes" id="UP000054279">
    <property type="component" value="Unassembled WGS sequence"/>
</dbReference>
<sequence length="1037" mass="115581">MLPLTTTENQKKRKSDGLDNNPHPPKQANYADSTEDTPMRNRITYWNVQWRAPQTKKHKTWDGDSVVAITSSAEGGVWCTLYDGERNILSRSRLKLFSVKIGDTFKMGEKEYEVDFQISRKDFDSGMYFAGKTSSVPVPCSSAPSPAAKKPFARITPSTTVRKGISLHPVNLIKQTARTETVDDLPKAKSTEHDAYWTINWSKAGSSKKNKSWENDGYLMFNESSVSMLSESGKSLGTSTWKGPQPYEGLECHLNGKQVRLDKPVSLKEIPTTMKDNDLESVQIQENAPAVLPPPKKFVAPVSFYGAPPPKVPSVAPRHDPDAEGAIVLKAPNKAHEVKYNKRNRPVVPVVLDPSLAKHLRPHQVEGVKFMYECVMGMRKHEGQGCILADEMGMGKTLQTVTLIWTLLKQSPYATGSPVMGKCLIACPVSLVNNWKKEFQKWLGRDRVGIFVGDKDKTVIKQFVNSKIHQVLVIGYERLKGVMNDLVYCQPPIGLIVCDEGHRLKSAQSKVNQMFDKLKVGRRIILSGTPIQNNLEELHAMTDFCNPGLLDDYSSFKRLYENPIMKSRTPGCSKKELELGNTRSAQLLAICNSFVLRRDAGILNNYLPPKFEYVVFVKPTELQLSVYAQILEPTSLNTLMKGPMARSLAMINKLTKISNSPLLLRVKDDDLKIDENENSDAGSSSNVQDAVRLLPKGASLDDVSLSGKLTALADILGQLRKNTEEKCIVVSHYTSALDAIQAYCDKKRYTYVRLDGRVPATKRQPIVDSFNKSPQKECFIFLLSAKAGGVGLNLIGASRLVLVDSDWNPSHDLQAMARIHRDGQKRPVYIYRLLTTGTIDEKIYQRQIIKMGLSDCLMAGQSRDGSNSKTDSFSPEDLRDLFNVHSRTPCHTHDLLGCICAGPAIVSQNKDEDSDSENPIGWMIASQVNSSQLDRKYAKKRKAELASLGEWTHINCMIASARSQIHDDILRKLIIPPGVEKALTSDSQTQSRSQRLLEEFDSLVDTDNLKDEEGADMSEVPGGRVTYVFEKRSDSSL</sequence>
<dbReference type="SMART" id="SM00487">
    <property type="entry name" value="DEXDc"/>
    <property type="match status" value="1"/>
</dbReference>
<dbReference type="Pfam" id="PF00271">
    <property type="entry name" value="Helicase_C"/>
    <property type="match status" value="1"/>
</dbReference>
<dbReference type="SMART" id="SM00490">
    <property type="entry name" value="HELICc"/>
    <property type="match status" value="1"/>
</dbReference>
<dbReference type="GO" id="GO:0015616">
    <property type="term" value="F:DNA translocase activity"/>
    <property type="evidence" value="ECO:0007669"/>
    <property type="project" value="TreeGrafter"/>
</dbReference>
<accession>A0A0C9U9T6</accession>
<dbReference type="AlphaFoldDB" id="A0A0C9U9T6"/>
<feature type="domain" description="Helicase C-terminal" evidence="6">
    <location>
        <begin position="711"/>
        <end position="874"/>
    </location>
</feature>
<evidence type="ECO:0000256" key="3">
    <source>
        <dbReference type="ARBA" id="ARBA00022840"/>
    </source>
</evidence>
<evidence type="ECO:0000313" key="7">
    <source>
        <dbReference type="EMBL" id="KIJ39853.1"/>
    </source>
</evidence>
<dbReference type="InterPro" id="IPR000330">
    <property type="entry name" value="SNF2_N"/>
</dbReference>
<evidence type="ECO:0000259" key="5">
    <source>
        <dbReference type="PROSITE" id="PS51192"/>
    </source>
</evidence>
<dbReference type="PANTHER" id="PTHR45629">
    <property type="entry name" value="SNF2/RAD54 FAMILY MEMBER"/>
    <property type="match status" value="1"/>
</dbReference>
<evidence type="ECO:0000256" key="2">
    <source>
        <dbReference type="ARBA" id="ARBA00022801"/>
    </source>
</evidence>
<dbReference type="EMBL" id="KN837148">
    <property type="protein sequence ID" value="KIJ39853.1"/>
    <property type="molecule type" value="Genomic_DNA"/>
</dbReference>
<dbReference type="PROSITE" id="PS51192">
    <property type="entry name" value="HELICASE_ATP_BIND_1"/>
    <property type="match status" value="1"/>
</dbReference>